<comment type="subcellular location">
    <subcellularLocation>
        <location evidence="2">Endoplasmic reticulum membrane</location>
        <topology evidence="2">Multi-pass membrane protein</topology>
    </subcellularLocation>
</comment>
<dbReference type="GO" id="GO:0006508">
    <property type="term" value="P:proteolysis"/>
    <property type="evidence" value="ECO:0007669"/>
    <property type="project" value="UniProtKB-KW"/>
</dbReference>
<evidence type="ECO:0000256" key="14">
    <source>
        <dbReference type="RuleBase" id="RU361240"/>
    </source>
</evidence>
<dbReference type="PANTHER" id="PTHR12147">
    <property type="entry name" value="METALLOPEPTIDASE M28 FAMILY MEMBER"/>
    <property type="match status" value="1"/>
</dbReference>
<dbReference type="InterPro" id="IPR045175">
    <property type="entry name" value="M28_fam"/>
</dbReference>
<keyword evidence="10 16" id="KW-1133">Transmembrane helix</keyword>
<organism evidence="18 19">
    <name type="scientific">Umbelopsis vinacea</name>
    <dbReference type="NCBI Taxonomy" id="44442"/>
    <lineage>
        <taxon>Eukaryota</taxon>
        <taxon>Fungi</taxon>
        <taxon>Fungi incertae sedis</taxon>
        <taxon>Mucoromycota</taxon>
        <taxon>Mucoromycotina</taxon>
        <taxon>Umbelopsidomycetes</taxon>
        <taxon>Umbelopsidales</taxon>
        <taxon>Umbelopsidaceae</taxon>
        <taxon>Umbelopsis</taxon>
    </lineage>
</organism>
<dbReference type="GO" id="GO:0008235">
    <property type="term" value="F:metalloexopeptidase activity"/>
    <property type="evidence" value="ECO:0007669"/>
    <property type="project" value="InterPro"/>
</dbReference>
<dbReference type="Gene3D" id="3.40.630.10">
    <property type="entry name" value="Zn peptidases"/>
    <property type="match status" value="1"/>
</dbReference>
<evidence type="ECO:0000256" key="4">
    <source>
        <dbReference type="ARBA" id="ARBA00022670"/>
    </source>
</evidence>
<gene>
    <name evidence="18" type="ORF">INT44_006875</name>
</gene>
<evidence type="ECO:0000256" key="9">
    <source>
        <dbReference type="ARBA" id="ARBA00022833"/>
    </source>
</evidence>
<feature type="domain" description="Peptidase M28" evidence="17">
    <location>
        <begin position="171"/>
        <end position="365"/>
    </location>
</feature>
<name>A0A8H7PIM0_9FUNG</name>
<dbReference type="AlphaFoldDB" id="A0A8H7PIM0"/>
<evidence type="ECO:0000256" key="3">
    <source>
        <dbReference type="ARBA" id="ARBA00010918"/>
    </source>
</evidence>
<keyword evidence="4 14" id="KW-0645">Protease</keyword>
<keyword evidence="13" id="KW-0325">Glycoprotein</keyword>
<evidence type="ECO:0000256" key="13">
    <source>
        <dbReference type="ARBA" id="ARBA00023180"/>
    </source>
</evidence>
<evidence type="ECO:0000256" key="5">
    <source>
        <dbReference type="ARBA" id="ARBA00022692"/>
    </source>
</evidence>
<keyword evidence="11" id="KW-0482">Metalloprotease</keyword>
<proteinExistence type="inferred from homology"/>
<feature type="transmembrane region" description="Helical" evidence="16">
    <location>
        <begin position="403"/>
        <end position="422"/>
    </location>
</feature>
<dbReference type="CDD" id="cd03875">
    <property type="entry name" value="M28_Fxna_like"/>
    <property type="match status" value="1"/>
</dbReference>
<feature type="transmembrane region" description="Helical" evidence="16">
    <location>
        <begin position="541"/>
        <end position="562"/>
    </location>
</feature>
<feature type="transmembrane region" description="Helical" evidence="16">
    <location>
        <begin position="517"/>
        <end position="535"/>
    </location>
</feature>
<evidence type="ECO:0000256" key="8">
    <source>
        <dbReference type="ARBA" id="ARBA00022824"/>
    </source>
</evidence>
<feature type="transmembrane region" description="Helical" evidence="16">
    <location>
        <begin position="35"/>
        <end position="56"/>
    </location>
</feature>
<keyword evidence="8" id="KW-0256">Endoplasmic reticulum</keyword>
<evidence type="ECO:0000313" key="18">
    <source>
        <dbReference type="EMBL" id="KAG2174611.1"/>
    </source>
</evidence>
<dbReference type="Proteomes" id="UP000612746">
    <property type="component" value="Unassembled WGS sequence"/>
</dbReference>
<feature type="transmembrane region" description="Helical" evidence="16">
    <location>
        <begin position="623"/>
        <end position="643"/>
    </location>
</feature>
<evidence type="ECO:0000256" key="12">
    <source>
        <dbReference type="ARBA" id="ARBA00023136"/>
    </source>
</evidence>
<dbReference type="OrthoDB" id="76293at2759"/>
<feature type="transmembrane region" description="Helical" evidence="16">
    <location>
        <begin position="485"/>
        <end position="505"/>
    </location>
</feature>
<feature type="transmembrane region" description="Helical" evidence="16">
    <location>
        <begin position="442"/>
        <end position="465"/>
    </location>
</feature>
<dbReference type="SUPFAM" id="SSF53187">
    <property type="entry name" value="Zn-dependent exopeptidases"/>
    <property type="match status" value="1"/>
</dbReference>
<evidence type="ECO:0000256" key="16">
    <source>
        <dbReference type="SAM" id="Phobius"/>
    </source>
</evidence>
<keyword evidence="19" id="KW-1185">Reference proteome</keyword>
<dbReference type="InterPro" id="IPR007484">
    <property type="entry name" value="Peptidase_M28"/>
</dbReference>
<keyword evidence="12 16" id="KW-0472">Membrane</keyword>
<dbReference type="FunFam" id="3.40.630.10:FF:000008">
    <property type="entry name" value="Endoplasmic reticulum metallopeptidase 1"/>
    <property type="match status" value="1"/>
</dbReference>
<feature type="region of interest" description="Disordered" evidence="15">
    <location>
        <begin position="1"/>
        <end position="25"/>
    </location>
</feature>
<comment type="caution">
    <text evidence="18">The sequence shown here is derived from an EMBL/GenBank/DDBJ whole genome shotgun (WGS) entry which is preliminary data.</text>
</comment>
<evidence type="ECO:0000256" key="2">
    <source>
        <dbReference type="ARBA" id="ARBA00004477"/>
    </source>
</evidence>
<dbReference type="InterPro" id="IPR048024">
    <property type="entry name" value="Fxna-like_M28_dom"/>
</dbReference>
<evidence type="ECO:0000256" key="15">
    <source>
        <dbReference type="SAM" id="MobiDB-lite"/>
    </source>
</evidence>
<comment type="similarity">
    <text evidence="3 14">Belongs to the peptidase M28 family.</text>
</comment>
<accession>A0A8H7PIM0</accession>
<dbReference type="Pfam" id="PF04389">
    <property type="entry name" value="Peptidase_M28"/>
    <property type="match status" value="1"/>
</dbReference>
<sequence length="935" mass="103344">MATKRNFSKSDLERENGNSPFEPTRASEITPLRSYLLLAVYVLSAILLGSSLHYQLPQPKSHRGISPQTDAAEFSEYNALETITYLGETLGYRIVGTIEEAQSADYLLNKIESYQQFAQSIPQAPKFDIWVQHQNGSHRFDIMDHMVLKMYTNVTNIIVRLSCPESAANPSRECENNAVLLNAHFDTTLGSPGASDDGSGIAVMLEIIRIMSQQSWDGYKNSVVFLFNGAEESLQDASHAFITMHELKDSLTRFCILDSIRAVVNVDSCGTTGREILFQANSREMIDAYKQAPYPHGTVMANDVFSTGLILSDTDFRQFVEYGDNLTGIDMALYKNSYLYHTHLDTPKYLQSGSIQHLGENVLAITNHLAKNTTLTGIERSNQVVYFDVYGKFFLVYSWDTAFIIQMTTVAASGCFFAYTLWRSTTTSPYRSIAQTLTAYTVSIVSVLISFASAVIAPNVVAFILTSSLVDRPMTWFSNEALGGLIFGPAALCAVLATQLAFSLIPITPHPDPEHAGFISVLMCFTLVTMATTLTGVASSYIFFVFTSVLLVASVVNEVFLAPKANKSMSPKSSSRVGRLSHWTYMISVFPLSFIYIDYVFSLIDIFVPLTGRMGIDTPVDNIVGFIFGMVTFMLSPALIAHAHRFGKKVLVKAIGALFILQVAIMISAIYSGGSYGGWAFPYDELHPKRLFVQHIKNITSGEASIIVAEADKGPYTLPIVNQLEEAFGVQAERRGGPLHAADWDSVYPFSAFLGGYRFDSNQYIKDHTSNETLAASSEPVGLQLSGKVPTIKSFDSEYDHETGIRTFSVISIAPSFTWTVISFDAHVISWNIGDTQPLNHTSHYVVRHVGGYGSDGWRLNLQVLVPEHVRQQGEEAARAWTMRAEFTALEKEGFADRGDERLIGGVGMLAEVRKLLPIWTSTTWLGSVVGVWDL</sequence>
<evidence type="ECO:0000256" key="7">
    <source>
        <dbReference type="ARBA" id="ARBA00022801"/>
    </source>
</evidence>
<evidence type="ECO:0000256" key="1">
    <source>
        <dbReference type="ARBA" id="ARBA00001947"/>
    </source>
</evidence>
<evidence type="ECO:0000256" key="6">
    <source>
        <dbReference type="ARBA" id="ARBA00022723"/>
    </source>
</evidence>
<keyword evidence="6 14" id="KW-0479">Metal-binding</keyword>
<protein>
    <recommendedName>
        <fullName evidence="14">Peptide hydrolase</fullName>
        <ecNumber evidence="14">3.4.-.-</ecNumber>
    </recommendedName>
</protein>
<dbReference type="GO" id="GO:0005789">
    <property type="term" value="C:endoplasmic reticulum membrane"/>
    <property type="evidence" value="ECO:0007669"/>
    <property type="project" value="UniProtKB-SubCell"/>
</dbReference>
<feature type="transmembrane region" description="Helical" evidence="16">
    <location>
        <begin position="583"/>
        <end position="603"/>
    </location>
</feature>
<keyword evidence="9 14" id="KW-0862">Zinc</keyword>
<dbReference type="GO" id="GO:0046872">
    <property type="term" value="F:metal ion binding"/>
    <property type="evidence" value="ECO:0007669"/>
    <property type="project" value="UniProtKB-KW"/>
</dbReference>
<evidence type="ECO:0000313" key="19">
    <source>
        <dbReference type="Proteomes" id="UP000612746"/>
    </source>
</evidence>
<dbReference type="EMBL" id="JAEPRA010000016">
    <property type="protein sequence ID" value="KAG2174611.1"/>
    <property type="molecule type" value="Genomic_DNA"/>
</dbReference>
<reference evidence="18" key="1">
    <citation type="submission" date="2020-12" db="EMBL/GenBank/DDBJ databases">
        <title>Metabolic potential, ecology and presence of endohyphal bacteria is reflected in genomic diversity of Mucoromycotina.</title>
        <authorList>
            <person name="Muszewska A."/>
            <person name="Okrasinska A."/>
            <person name="Steczkiewicz K."/>
            <person name="Drgas O."/>
            <person name="Orlowska M."/>
            <person name="Perlinska-Lenart U."/>
            <person name="Aleksandrzak-Piekarczyk T."/>
            <person name="Szatraj K."/>
            <person name="Zielenkiewicz U."/>
            <person name="Pilsyk S."/>
            <person name="Malc E."/>
            <person name="Mieczkowski P."/>
            <person name="Kruszewska J.S."/>
            <person name="Biernat P."/>
            <person name="Pawlowska J."/>
        </authorList>
    </citation>
    <scope>NUCLEOTIDE SEQUENCE</scope>
    <source>
        <strain evidence="18">WA0000051536</strain>
    </source>
</reference>
<dbReference type="PANTHER" id="PTHR12147:SF22">
    <property type="entry name" value="ENDOPLASMIC RETICULUM METALLOPEPTIDASE 1"/>
    <property type="match status" value="1"/>
</dbReference>
<dbReference type="EC" id="3.4.-.-" evidence="14"/>
<keyword evidence="7 14" id="KW-0378">Hydrolase</keyword>
<feature type="transmembrane region" description="Helical" evidence="16">
    <location>
        <begin position="650"/>
        <end position="671"/>
    </location>
</feature>
<comment type="cofactor">
    <cofactor evidence="1">
        <name>Zn(2+)</name>
        <dbReference type="ChEBI" id="CHEBI:29105"/>
    </cofactor>
</comment>
<evidence type="ECO:0000256" key="10">
    <source>
        <dbReference type="ARBA" id="ARBA00022989"/>
    </source>
</evidence>
<evidence type="ECO:0000259" key="17">
    <source>
        <dbReference type="Pfam" id="PF04389"/>
    </source>
</evidence>
<evidence type="ECO:0000256" key="11">
    <source>
        <dbReference type="ARBA" id="ARBA00023049"/>
    </source>
</evidence>
<keyword evidence="5 16" id="KW-0812">Transmembrane</keyword>